<keyword evidence="11" id="KW-0503">Monooxygenase</keyword>
<dbReference type="GO" id="GO:0016705">
    <property type="term" value="F:oxidoreductase activity, acting on paired donors, with incorporation or reduction of molecular oxygen"/>
    <property type="evidence" value="ECO:0007669"/>
    <property type="project" value="InterPro"/>
</dbReference>
<evidence type="ECO:0000313" key="17">
    <source>
        <dbReference type="Proteomes" id="UP000291343"/>
    </source>
</evidence>
<dbReference type="GO" id="GO:0005789">
    <property type="term" value="C:endoplasmic reticulum membrane"/>
    <property type="evidence" value="ECO:0007669"/>
    <property type="project" value="UniProtKB-SubCell"/>
</dbReference>
<evidence type="ECO:0000256" key="13">
    <source>
        <dbReference type="PIRSR" id="PIRSR602402-1"/>
    </source>
</evidence>
<evidence type="ECO:0000256" key="11">
    <source>
        <dbReference type="ARBA" id="ARBA00023033"/>
    </source>
</evidence>
<feature type="transmembrane region" description="Helical" evidence="15">
    <location>
        <begin position="586"/>
        <end position="607"/>
    </location>
</feature>
<accession>A0A482XI29</accession>
<dbReference type="EMBL" id="QKKF02008759">
    <property type="protein sequence ID" value="RZF45576.1"/>
    <property type="molecule type" value="Genomic_DNA"/>
</dbReference>
<keyword evidence="15" id="KW-1133">Transmembrane helix</keyword>
<dbReference type="PANTHER" id="PTHR24292:SF54">
    <property type="entry name" value="CYP9F3-RELATED"/>
    <property type="match status" value="1"/>
</dbReference>
<feature type="binding site" description="axial binding residue" evidence="13">
    <location>
        <position position="1069"/>
    </location>
    <ligand>
        <name>heme</name>
        <dbReference type="ChEBI" id="CHEBI:30413"/>
    </ligand>
    <ligandPart>
        <name>Fe</name>
        <dbReference type="ChEBI" id="CHEBI:18248"/>
    </ligandPart>
</feature>
<keyword evidence="7" id="KW-0256">Endoplasmic reticulum</keyword>
<dbReference type="GO" id="GO:0004497">
    <property type="term" value="F:monooxygenase activity"/>
    <property type="evidence" value="ECO:0007669"/>
    <property type="project" value="UniProtKB-KW"/>
</dbReference>
<keyword evidence="17" id="KW-1185">Reference proteome</keyword>
<dbReference type="GO" id="GO:0020037">
    <property type="term" value="F:heme binding"/>
    <property type="evidence" value="ECO:0007669"/>
    <property type="project" value="InterPro"/>
</dbReference>
<keyword evidence="15" id="KW-0812">Transmembrane</keyword>
<evidence type="ECO:0000256" key="12">
    <source>
        <dbReference type="ARBA" id="ARBA00023136"/>
    </source>
</evidence>
<dbReference type="STRING" id="195883.A0A482XI29"/>
<evidence type="ECO:0000256" key="5">
    <source>
        <dbReference type="ARBA" id="ARBA00022617"/>
    </source>
</evidence>
<evidence type="ECO:0000256" key="7">
    <source>
        <dbReference type="ARBA" id="ARBA00022824"/>
    </source>
</evidence>
<comment type="caution">
    <text evidence="16">The sequence shown here is derived from an EMBL/GenBank/DDBJ whole genome shotgun (WGS) entry which is preliminary data.</text>
</comment>
<dbReference type="PROSITE" id="PS00086">
    <property type="entry name" value="CYTOCHROME_P450"/>
    <property type="match status" value="2"/>
</dbReference>
<dbReference type="InterPro" id="IPR002402">
    <property type="entry name" value="Cyt_P450_E_grp-II"/>
</dbReference>
<evidence type="ECO:0000256" key="6">
    <source>
        <dbReference type="ARBA" id="ARBA00022723"/>
    </source>
</evidence>
<dbReference type="InterPro" id="IPR001128">
    <property type="entry name" value="Cyt_P450"/>
</dbReference>
<comment type="similarity">
    <text evidence="4">Belongs to the cytochrome P450 family.</text>
</comment>
<evidence type="ECO:0000256" key="3">
    <source>
        <dbReference type="ARBA" id="ARBA00004406"/>
    </source>
</evidence>
<feature type="region of interest" description="Disordered" evidence="14">
    <location>
        <begin position="290"/>
        <end position="329"/>
    </location>
</feature>
<protein>
    <recommendedName>
        <fullName evidence="18">Cytochrome P450</fullName>
    </recommendedName>
</protein>
<dbReference type="CDD" id="cd11056">
    <property type="entry name" value="CYP6-like"/>
    <property type="match status" value="2"/>
</dbReference>
<dbReference type="SUPFAM" id="SSF48264">
    <property type="entry name" value="Cytochrome P450"/>
    <property type="match status" value="2"/>
</dbReference>
<dbReference type="InterPro" id="IPR050476">
    <property type="entry name" value="Insect_CytP450_Detox"/>
</dbReference>
<keyword evidence="10 13" id="KW-0408">Iron</keyword>
<dbReference type="GO" id="GO:0005506">
    <property type="term" value="F:iron ion binding"/>
    <property type="evidence" value="ECO:0007669"/>
    <property type="project" value="InterPro"/>
</dbReference>
<name>A0A482XI29_LAOST</name>
<dbReference type="PRINTS" id="PR00464">
    <property type="entry name" value="EP450II"/>
</dbReference>
<evidence type="ECO:0000256" key="2">
    <source>
        <dbReference type="ARBA" id="ARBA00004174"/>
    </source>
</evidence>
<evidence type="ECO:0000256" key="14">
    <source>
        <dbReference type="SAM" id="MobiDB-lite"/>
    </source>
</evidence>
<comment type="subcellular location">
    <subcellularLocation>
        <location evidence="3">Endoplasmic reticulum membrane</location>
        <topology evidence="3">Peripheral membrane protein</topology>
    </subcellularLocation>
    <subcellularLocation>
        <location evidence="2">Microsome membrane</location>
        <topology evidence="2">Peripheral membrane protein</topology>
    </subcellularLocation>
</comment>
<dbReference type="InterPro" id="IPR036396">
    <property type="entry name" value="Cyt_P450_sf"/>
</dbReference>
<evidence type="ECO:0000256" key="9">
    <source>
        <dbReference type="ARBA" id="ARBA00023002"/>
    </source>
</evidence>
<reference evidence="16 17" key="1">
    <citation type="journal article" date="2017" name="Gigascience">
        <title>Genome sequence of the small brown planthopper, Laodelphax striatellus.</title>
        <authorList>
            <person name="Zhu J."/>
            <person name="Jiang F."/>
            <person name="Wang X."/>
            <person name="Yang P."/>
            <person name="Bao Y."/>
            <person name="Zhao W."/>
            <person name="Wang W."/>
            <person name="Lu H."/>
            <person name="Wang Q."/>
            <person name="Cui N."/>
            <person name="Li J."/>
            <person name="Chen X."/>
            <person name="Luo L."/>
            <person name="Yu J."/>
            <person name="Kang L."/>
            <person name="Cui F."/>
        </authorList>
    </citation>
    <scope>NUCLEOTIDE SEQUENCE [LARGE SCALE GENOMIC DNA]</scope>
    <source>
        <strain evidence="16">Lst14</strain>
    </source>
</reference>
<keyword evidence="5 13" id="KW-0349">Heme</keyword>
<dbReference type="Pfam" id="PF00067">
    <property type="entry name" value="p450"/>
    <property type="match status" value="4"/>
</dbReference>
<keyword evidence="12 15" id="KW-0472">Membrane</keyword>
<feature type="compositionally biased region" description="Basic and acidic residues" evidence="14">
    <location>
        <begin position="302"/>
        <end position="329"/>
    </location>
</feature>
<dbReference type="InParanoid" id="A0A482XI29"/>
<dbReference type="SMR" id="A0A482XI29"/>
<comment type="cofactor">
    <cofactor evidence="1 13">
        <name>heme</name>
        <dbReference type="ChEBI" id="CHEBI:30413"/>
    </cofactor>
</comment>
<keyword evidence="9" id="KW-0560">Oxidoreductase</keyword>
<keyword evidence="6 13" id="KW-0479">Metal-binding</keyword>
<evidence type="ECO:0000256" key="1">
    <source>
        <dbReference type="ARBA" id="ARBA00001971"/>
    </source>
</evidence>
<evidence type="ECO:0000256" key="10">
    <source>
        <dbReference type="ARBA" id="ARBA00023004"/>
    </source>
</evidence>
<evidence type="ECO:0000256" key="4">
    <source>
        <dbReference type="ARBA" id="ARBA00010617"/>
    </source>
</evidence>
<dbReference type="Gene3D" id="1.10.630.10">
    <property type="entry name" value="Cytochrome P450"/>
    <property type="match status" value="2"/>
</dbReference>
<evidence type="ECO:0008006" key="18">
    <source>
        <dbReference type="Google" id="ProtNLM"/>
    </source>
</evidence>
<dbReference type="Proteomes" id="UP000291343">
    <property type="component" value="Unassembled WGS sequence"/>
</dbReference>
<sequence length="1127" mass="129090">MIGLLVTVALGGLIIYLVHLYMSKPMNYWKDKGVPYLPGSPLFGNMTDVVFRRVSMGENFVKMYKDLEGHKFAGYFQFQTPVLMVRDPELINNFLIKDFGNFHDRNLPSSEDFDLMGSSLANLTGQRWRSLRYKLTPTFTSGKLKRMFSQIVSCSDDIIEHVATLPKREAIEVRDLMFKFTINVIGSTAFGLKIDSHKAVEGRNKVFIDMSKRFFRPSTLQFIKFFARMNHPRLTETLGLRMNDAEMEEFFTTLVADIIRLRQAEEQDARSNNKRREDFLQMMIDRLNRSSKQEVASNTMGSKEEVASNTRSSKEEVAPNTRSKDSEERLEAEDQFLMDQLKNVPQDGKQANDIELTDQIMTSQTFVFIAGGSETTAAVLQFALFELAHKPEVQQKVHQEIDDALNGGQSFTYDAVRDMKYLENVLNETLRLHPPGGILPRFCTENYQVPGTDLVLEKGSQIAVPVLGIHRDAKYFPQPDEFIPERFDEEIPKGVFFPFGGGPRICIAMRLAMLQMKIFLARLLMKYSVKLSDKTTVPLQLMSDSIVQHVKGGVWLYFEPRKLQYTVLYYIFDSRRIFFTDLFSKMIGLLVTVALGGSIIYLVHLYLSRAQNYWKDKGVPNLPGSPLFGNMTDVILKRASMGENLVKMYKDLEGHKIGGYFQFQTPVLMVRDPELINNFLIKDLGNFHDRNLPVSEDFDLMGSGLVSMTGQRWRSLRYKLTPSFTSGKLKRMFSQIVSCSDDIIEHVATLPKGEAIEVRDLMFKFTINVIGSTAFGLQIDSHKAVEGRNKVFIDMSKRFFRPSTLQFIKFFIRMTSPRLMETLGLRMNDAEMDQFFTTLVTDIVRLRQAEEQDAGSNIKRREDFLQMMIDMRNRSSNRTIASNTRSKDSEERLEAEDQFLMDQLKNVPKDGKQAYDIELTDRIMTSQAFVFIAGGSETTAAVLQFALFELAHKPEVQQKVHREIDDALNGGQSFTYDAVRDMKYLENVLNETLRLHPPGSILARFCTENYQVPGTDLVLEKGSQIQVPVIGIHRDAKYFPQPDEFIPERFDEEIPKGVFFPFGGGPRICIAMRLAMLQMKIFLARLLMKYSVKLSDKTTVPLQLMSDSIVQHVKGGVWLYFEPRKLQ</sequence>
<dbReference type="InterPro" id="IPR017972">
    <property type="entry name" value="Cyt_P450_CS"/>
</dbReference>
<dbReference type="OrthoDB" id="2789670at2759"/>
<gene>
    <name evidence="16" type="ORF">LSTR_LSTR010977</name>
</gene>
<organism evidence="16 17">
    <name type="scientific">Laodelphax striatellus</name>
    <name type="common">Small brown planthopper</name>
    <name type="synonym">Delphax striatella</name>
    <dbReference type="NCBI Taxonomy" id="195883"/>
    <lineage>
        <taxon>Eukaryota</taxon>
        <taxon>Metazoa</taxon>
        <taxon>Ecdysozoa</taxon>
        <taxon>Arthropoda</taxon>
        <taxon>Hexapoda</taxon>
        <taxon>Insecta</taxon>
        <taxon>Pterygota</taxon>
        <taxon>Neoptera</taxon>
        <taxon>Paraneoptera</taxon>
        <taxon>Hemiptera</taxon>
        <taxon>Auchenorrhyncha</taxon>
        <taxon>Fulgoroidea</taxon>
        <taxon>Delphacidae</taxon>
        <taxon>Criomorphinae</taxon>
        <taxon>Laodelphax</taxon>
    </lineage>
</organism>
<dbReference type="PANTHER" id="PTHR24292">
    <property type="entry name" value="CYTOCHROME P450"/>
    <property type="match status" value="1"/>
</dbReference>
<dbReference type="AlphaFoldDB" id="A0A482XI29"/>
<keyword evidence="8" id="KW-0492">Microsome</keyword>
<evidence type="ECO:0000256" key="8">
    <source>
        <dbReference type="ARBA" id="ARBA00022848"/>
    </source>
</evidence>
<evidence type="ECO:0000313" key="16">
    <source>
        <dbReference type="EMBL" id="RZF45576.1"/>
    </source>
</evidence>
<evidence type="ECO:0000256" key="15">
    <source>
        <dbReference type="SAM" id="Phobius"/>
    </source>
</evidence>
<dbReference type="PRINTS" id="PR00385">
    <property type="entry name" value="P450"/>
</dbReference>
<proteinExistence type="inferred from homology"/>